<keyword evidence="5" id="KW-1185">Reference proteome</keyword>
<dbReference type="Proteomes" id="UP001596434">
    <property type="component" value="Unassembled WGS sequence"/>
</dbReference>
<feature type="domain" description="GmrSD restriction endonucleases N-terminal" evidence="2">
    <location>
        <begin position="14"/>
        <end position="246"/>
    </location>
</feature>
<proteinExistence type="predicted"/>
<dbReference type="EMBL" id="JBHTAT010000001">
    <property type="protein sequence ID" value="MFC7255817.1"/>
    <property type="molecule type" value="Genomic_DNA"/>
</dbReference>
<dbReference type="Pfam" id="PF03235">
    <property type="entry name" value="GmrSD_N"/>
    <property type="match status" value="1"/>
</dbReference>
<dbReference type="RefSeq" id="WP_379704124.1">
    <property type="nucleotide sequence ID" value="NZ_JBHTAT010000001.1"/>
</dbReference>
<comment type="caution">
    <text evidence="4">The sequence shown here is derived from an EMBL/GenBank/DDBJ whole genome shotgun (WGS) entry which is preliminary data.</text>
</comment>
<protein>
    <submittedName>
        <fullName evidence="4">DUF262 domain-containing protein</fullName>
    </submittedName>
</protein>
<dbReference type="InterPro" id="IPR004919">
    <property type="entry name" value="GmrSD_N"/>
</dbReference>
<sequence>MYGIGEEVSRGTRDCRVFHVPEYQRYYSWTELEWDDLWTDLYTLPKGKQHYFGTFIIQETKDRKTGGTDGSYGGSSEKRINLLIDGQQRLTSLALLVKSMTEQLEVLAPQTDHEEEILDDVEEMRETLHVEDNIYQLELLDEEDNDYLERILDGRNVPDPERPSQRKMIDAKEFFDERISELTESPEAVPIEVANELKQLWETILELELMVYVVDAGSPEKATLIFDSVNDRGRSLSTFDKTKSFLMRIAYLAAEEESEAYSAIRQIRQEFGEMYNYHQTMLESPYVGDISDDAVQRYHFISFFDWSTSEEHSDPTFLDELKSHVRTLRMEDPEECLEYITNYTSSLERGFKALADILDRTGGGGPDDLIDRIHKLRHATKFYPILLKAWPNFDDEERYELLKAIETYIFRVYSIGNHRSHTGESSLYIRARDLDEESPLDVWVSEIANIMKRYEDDSQFRRSLKSSNLYSKVTSQDLRYLFYFYNQHRAAKEKEKGSISLAEAMGSDYTVEHIWSRTPDELPLEDAGDYPSPEARYEAYVDRLGNLTLASGSWNSSWGNAPFETKRDEGYPNSKLWVQSDVGENYEEWSVENIEDREETLIDFVFEHWPTPETRLGGIENPTDAIEVLTHEERYVLRALCENESGAVRRVIHRQVSSLPDSPFENPESAGKERGNVGSILGRLRSVGLAERNKHTWYPSEEAISANVSLPAA</sequence>
<dbReference type="AlphaFoldDB" id="A0ABD6A0B2"/>
<dbReference type="Pfam" id="PF07510">
    <property type="entry name" value="GmrSD_C"/>
    <property type="match status" value="1"/>
</dbReference>
<dbReference type="PANTHER" id="PTHR35149">
    <property type="entry name" value="SLL5132 PROTEIN"/>
    <property type="match status" value="1"/>
</dbReference>
<feature type="region of interest" description="Disordered" evidence="1">
    <location>
        <begin position="658"/>
        <end position="677"/>
    </location>
</feature>
<feature type="domain" description="GmrSD restriction endonucleases C-terminal" evidence="3">
    <location>
        <begin position="455"/>
        <end position="603"/>
    </location>
</feature>
<evidence type="ECO:0000259" key="2">
    <source>
        <dbReference type="Pfam" id="PF03235"/>
    </source>
</evidence>
<reference evidence="4 5" key="1">
    <citation type="journal article" date="2019" name="Int. J. Syst. Evol. Microbiol.">
        <title>The Global Catalogue of Microorganisms (GCM) 10K type strain sequencing project: providing services to taxonomists for standard genome sequencing and annotation.</title>
        <authorList>
            <consortium name="The Broad Institute Genomics Platform"/>
            <consortium name="The Broad Institute Genome Sequencing Center for Infectious Disease"/>
            <person name="Wu L."/>
            <person name="Ma J."/>
        </authorList>
    </citation>
    <scope>NUCLEOTIDE SEQUENCE [LARGE SCALE GENOMIC DNA]</scope>
    <source>
        <strain evidence="4 5">GX21</strain>
    </source>
</reference>
<evidence type="ECO:0000256" key="1">
    <source>
        <dbReference type="SAM" id="MobiDB-lite"/>
    </source>
</evidence>
<dbReference type="PANTHER" id="PTHR35149:SF2">
    <property type="entry name" value="DUF262 DOMAIN-CONTAINING PROTEIN"/>
    <property type="match status" value="1"/>
</dbReference>
<dbReference type="GeneID" id="96954191"/>
<evidence type="ECO:0000313" key="5">
    <source>
        <dbReference type="Proteomes" id="UP001596434"/>
    </source>
</evidence>
<organism evidence="4 5">
    <name type="scientific">Haloplanus litoreus</name>
    <dbReference type="NCBI Taxonomy" id="767515"/>
    <lineage>
        <taxon>Archaea</taxon>
        <taxon>Methanobacteriati</taxon>
        <taxon>Methanobacteriota</taxon>
        <taxon>Stenosarchaea group</taxon>
        <taxon>Halobacteria</taxon>
        <taxon>Halobacteriales</taxon>
        <taxon>Haloferacaceae</taxon>
        <taxon>Haloplanus</taxon>
    </lineage>
</organism>
<gene>
    <name evidence="4" type="ORF">ACFQKE_11030</name>
</gene>
<evidence type="ECO:0000313" key="4">
    <source>
        <dbReference type="EMBL" id="MFC7255817.1"/>
    </source>
</evidence>
<accession>A0ABD6A0B2</accession>
<dbReference type="InterPro" id="IPR011089">
    <property type="entry name" value="GmrSD_C"/>
</dbReference>
<evidence type="ECO:0000259" key="3">
    <source>
        <dbReference type="Pfam" id="PF07510"/>
    </source>
</evidence>
<name>A0ABD6A0B2_9EURY</name>